<gene>
    <name evidence="3" type="ORF">SAMN05192551_104178</name>
</gene>
<dbReference type="AlphaFoldDB" id="A0A1I3DZK4"/>
<dbReference type="OrthoDB" id="7959174at2"/>
<evidence type="ECO:0000256" key="1">
    <source>
        <dbReference type="SAM" id="Coils"/>
    </source>
</evidence>
<proteinExistence type="predicted"/>
<keyword evidence="4" id="KW-1185">Reference proteome</keyword>
<organism evidence="3 4">
    <name type="scientific">Tindallia magadiensis</name>
    <dbReference type="NCBI Taxonomy" id="69895"/>
    <lineage>
        <taxon>Bacteria</taxon>
        <taxon>Bacillati</taxon>
        <taxon>Bacillota</taxon>
        <taxon>Clostridia</taxon>
        <taxon>Peptostreptococcales</taxon>
        <taxon>Tindalliaceae</taxon>
        <taxon>Tindallia</taxon>
    </lineage>
</organism>
<dbReference type="EMBL" id="FOQA01000004">
    <property type="protein sequence ID" value="SFH92162.1"/>
    <property type="molecule type" value="Genomic_DNA"/>
</dbReference>
<name>A0A1I3DZK4_9FIRM</name>
<dbReference type="Pfam" id="PF04961">
    <property type="entry name" value="FTCD_C"/>
    <property type="match status" value="1"/>
</dbReference>
<dbReference type="SUPFAM" id="SSF101262">
    <property type="entry name" value="Methenyltetrahydrofolate cyclohydrolase-like"/>
    <property type="match status" value="1"/>
</dbReference>
<sequence>MLADKSVKGFLQETASDAPVPGGGSIAAMSGATAAALTSMVSNLTIGKKKYEAVEETMKEIRDRVDAAREQLIDLIDKDADSFNGVMACFKMPKETEEEKAARKDAIQQATKEAAQVPLEIAEKAMGLMKDIEVIVQSGNSNAVTDGAVAAMMARTAVLSALYNVKINLGGIKDEAFVKEMAQKVSELEEAAQVQEKKILEQVKLD</sequence>
<protein>
    <submittedName>
        <fullName evidence="3">Formimidoyltetrahydrofolate cyclodeaminase</fullName>
    </submittedName>
</protein>
<evidence type="ECO:0000313" key="4">
    <source>
        <dbReference type="Proteomes" id="UP000199287"/>
    </source>
</evidence>
<dbReference type="Gene3D" id="1.20.120.680">
    <property type="entry name" value="Formiminotetrahydrofolate cyclodeaminase monomer, up-and-down helical bundle"/>
    <property type="match status" value="1"/>
</dbReference>
<feature type="coiled-coil region" evidence="1">
    <location>
        <begin position="51"/>
        <end position="78"/>
    </location>
</feature>
<evidence type="ECO:0000259" key="2">
    <source>
        <dbReference type="Pfam" id="PF04961"/>
    </source>
</evidence>
<dbReference type="STRING" id="69895.SAMN05192551_104178"/>
<evidence type="ECO:0000313" key="3">
    <source>
        <dbReference type="EMBL" id="SFH92162.1"/>
    </source>
</evidence>
<dbReference type="InterPro" id="IPR036178">
    <property type="entry name" value="Formintransfe-cycloase-like_sf"/>
</dbReference>
<keyword evidence="1" id="KW-0175">Coiled coil</keyword>
<dbReference type="Proteomes" id="UP000199287">
    <property type="component" value="Unassembled WGS sequence"/>
</dbReference>
<dbReference type="RefSeq" id="WP_093371641.1">
    <property type="nucleotide sequence ID" value="NZ_FOQA01000004.1"/>
</dbReference>
<dbReference type="InterPro" id="IPR007044">
    <property type="entry name" value="Cyclodeamin/CycHdrlase"/>
</dbReference>
<feature type="domain" description="Cyclodeaminase/cyclohydrolase" evidence="2">
    <location>
        <begin position="6"/>
        <end position="186"/>
    </location>
</feature>
<dbReference type="GO" id="GO:0003824">
    <property type="term" value="F:catalytic activity"/>
    <property type="evidence" value="ECO:0007669"/>
    <property type="project" value="InterPro"/>
</dbReference>
<accession>A0A1I3DZK4</accession>
<reference evidence="4" key="1">
    <citation type="submission" date="2016-10" db="EMBL/GenBank/DDBJ databases">
        <authorList>
            <person name="Varghese N."/>
            <person name="Submissions S."/>
        </authorList>
    </citation>
    <scope>NUCLEOTIDE SEQUENCE [LARGE SCALE GENOMIC DNA]</scope>
    <source>
        <strain evidence="4">Z-7934</strain>
    </source>
</reference>